<dbReference type="EC" id="3.6.1.1" evidence="4"/>
<evidence type="ECO:0000313" key="13">
    <source>
        <dbReference type="EMBL" id="KAK4108542.1"/>
    </source>
</evidence>
<dbReference type="CDD" id="cd00412">
    <property type="entry name" value="pyrophosphatase"/>
    <property type="match status" value="1"/>
</dbReference>
<evidence type="ECO:0000256" key="11">
    <source>
        <dbReference type="ARBA" id="ARBA00047820"/>
    </source>
</evidence>
<dbReference type="AlphaFoldDB" id="A0AAN6QE31"/>
<keyword evidence="7" id="KW-0378">Hydrolase</keyword>
<evidence type="ECO:0000313" key="14">
    <source>
        <dbReference type="Proteomes" id="UP001302812"/>
    </source>
</evidence>
<proteinExistence type="inferred from homology"/>
<dbReference type="GO" id="GO:0005737">
    <property type="term" value="C:cytoplasm"/>
    <property type="evidence" value="ECO:0007669"/>
    <property type="project" value="UniProtKB-SubCell"/>
</dbReference>
<evidence type="ECO:0000256" key="4">
    <source>
        <dbReference type="ARBA" id="ARBA00012146"/>
    </source>
</evidence>
<feature type="compositionally biased region" description="Polar residues" evidence="12">
    <location>
        <begin position="14"/>
        <end position="24"/>
    </location>
</feature>
<dbReference type="GO" id="GO:0004427">
    <property type="term" value="F:inorganic diphosphate phosphatase activity"/>
    <property type="evidence" value="ECO:0007669"/>
    <property type="project" value="UniProtKB-EC"/>
</dbReference>
<keyword evidence="6" id="KW-0479">Metal-binding</keyword>
<dbReference type="FunFam" id="3.90.80.10:FF:000004">
    <property type="entry name" value="Inorganic pyrophosphatase"/>
    <property type="match status" value="1"/>
</dbReference>
<comment type="caution">
    <text evidence="13">The sequence shown here is derived from an EMBL/GenBank/DDBJ whole genome shotgun (WGS) entry which is preliminary data.</text>
</comment>
<dbReference type="GO" id="GO:0000287">
    <property type="term" value="F:magnesium ion binding"/>
    <property type="evidence" value="ECO:0007669"/>
    <property type="project" value="InterPro"/>
</dbReference>
<reference evidence="13" key="2">
    <citation type="submission" date="2023-05" db="EMBL/GenBank/DDBJ databases">
        <authorList>
            <consortium name="Lawrence Berkeley National Laboratory"/>
            <person name="Steindorff A."/>
            <person name="Hensen N."/>
            <person name="Bonometti L."/>
            <person name="Westerberg I."/>
            <person name="Brannstrom I.O."/>
            <person name="Guillou S."/>
            <person name="Cros-Aarteil S."/>
            <person name="Calhoun S."/>
            <person name="Haridas S."/>
            <person name="Kuo A."/>
            <person name="Mondo S."/>
            <person name="Pangilinan J."/>
            <person name="Riley R."/>
            <person name="Labutti K."/>
            <person name="Andreopoulos B."/>
            <person name="Lipzen A."/>
            <person name="Chen C."/>
            <person name="Yanf M."/>
            <person name="Daum C."/>
            <person name="Ng V."/>
            <person name="Clum A."/>
            <person name="Ohm R."/>
            <person name="Martin F."/>
            <person name="Silar P."/>
            <person name="Natvig D."/>
            <person name="Lalanne C."/>
            <person name="Gautier V."/>
            <person name="Ament-Velasquez S.L."/>
            <person name="Kruys A."/>
            <person name="Hutchinson M.I."/>
            <person name="Powell A.J."/>
            <person name="Barry K."/>
            <person name="Miller A.N."/>
            <person name="Grigoriev I.V."/>
            <person name="Debuchy R."/>
            <person name="Gladieux P."/>
            <person name="Thoren M.H."/>
            <person name="Johannesson H."/>
        </authorList>
    </citation>
    <scope>NUCLEOTIDE SEQUENCE</scope>
    <source>
        <strain evidence="13">CBS 508.74</strain>
    </source>
</reference>
<dbReference type="PROSITE" id="PS00387">
    <property type="entry name" value="PPASE"/>
    <property type="match status" value="1"/>
</dbReference>
<feature type="region of interest" description="Disordered" evidence="12">
    <location>
        <begin position="1"/>
        <end position="24"/>
    </location>
</feature>
<comment type="cofactor">
    <cofactor evidence="1">
        <name>Mg(2+)</name>
        <dbReference type="ChEBI" id="CHEBI:18420"/>
    </cofactor>
</comment>
<organism evidence="13 14">
    <name type="scientific">Canariomyces notabilis</name>
    <dbReference type="NCBI Taxonomy" id="2074819"/>
    <lineage>
        <taxon>Eukaryota</taxon>
        <taxon>Fungi</taxon>
        <taxon>Dikarya</taxon>
        <taxon>Ascomycota</taxon>
        <taxon>Pezizomycotina</taxon>
        <taxon>Sordariomycetes</taxon>
        <taxon>Sordariomycetidae</taxon>
        <taxon>Sordariales</taxon>
        <taxon>Chaetomiaceae</taxon>
        <taxon>Canariomyces</taxon>
    </lineage>
</organism>
<keyword evidence="14" id="KW-1185">Reference proteome</keyword>
<evidence type="ECO:0000256" key="2">
    <source>
        <dbReference type="ARBA" id="ARBA00004496"/>
    </source>
</evidence>
<dbReference type="InterPro" id="IPR008162">
    <property type="entry name" value="Pyrophosphatase"/>
</dbReference>
<keyword evidence="8" id="KW-0460">Magnesium</keyword>
<evidence type="ECO:0000256" key="7">
    <source>
        <dbReference type="ARBA" id="ARBA00022801"/>
    </source>
</evidence>
<dbReference type="InterPro" id="IPR036649">
    <property type="entry name" value="Pyrophosphatase_sf"/>
</dbReference>
<keyword evidence="5" id="KW-0963">Cytoplasm</keyword>
<dbReference type="GO" id="GO:0006796">
    <property type="term" value="P:phosphate-containing compound metabolic process"/>
    <property type="evidence" value="ECO:0007669"/>
    <property type="project" value="InterPro"/>
</dbReference>
<evidence type="ECO:0000256" key="6">
    <source>
        <dbReference type="ARBA" id="ARBA00022723"/>
    </source>
</evidence>
<dbReference type="SUPFAM" id="SSF50324">
    <property type="entry name" value="Inorganic pyrophosphatase"/>
    <property type="match status" value="1"/>
</dbReference>
<reference evidence="13" key="1">
    <citation type="journal article" date="2023" name="Mol. Phylogenet. Evol.">
        <title>Genome-scale phylogeny and comparative genomics of the fungal order Sordariales.</title>
        <authorList>
            <person name="Hensen N."/>
            <person name="Bonometti L."/>
            <person name="Westerberg I."/>
            <person name="Brannstrom I.O."/>
            <person name="Guillou S."/>
            <person name="Cros-Aarteil S."/>
            <person name="Calhoun S."/>
            <person name="Haridas S."/>
            <person name="Kuo A."/>
            <person name="Mondo S."/>
            <person name="Pangilinan J."/>
            <person name="Riley R."/>
            <person name="LaButti K."/>
            <person name="Andreopoulos B."/>
            <person name="Lipzen A."/>
            <person name="Chen C."/>
            <person name="Yan M."/>
            <person name="Daum C."/>
            <person name="Ng V."/>
            <person name="Clum A."/>
            <person name="Steindorff A."/>
            <person name="Ohm R.A."/>
            <person name="Martin F."/>
            <person name="Silar P."/>
            <person name="Natvig D.O."/>
            <person name="Lalanne C."/>
            <person name="Gautier V."/>
            <person name="Ament-Velasquez S.L."/>
            <person name="Kruys A."/>
            <person name="Hutchinson M.I."/>
            <person name="Powell A.J."/>
            <person name="Barry K."/>
            <person name="Miller A.N."/>
            <person name="Grigoriev I.V."/>
            <person name="Debuchy R."/>
            <person name="Gladieux P."/>
            <person name="Hiltunen Thoren M."/>
            <person name="Johannesson H."/>
        </authorList>
    </citation>
    <scope>NUCLEOTIDE SEQUENCE</scope>
    <source>
        <strain evidence="13">CBS 508.74</strain>
    </source>
</reference>
<dbReference type="GeneID" id="89940201"/>
<evidence type="ECO:0000256" key="1">
    <source>
        <dbReference type="ARBA" id="ARBA00001946"/>
    </source>
</evidence>
<dbReference type="Pfam" id="PF00719">
    <property type="entry name" value="Pyrophosphatase"/>
    <property type="match status" value="1"/>
</dbReference>
<accession>A0AAN6QE31</accession>
<comment type="catalytic activity">
    <reaction evidence="11">
        <text>diphosphate + H2O = 2 phosphate + H(+)</text>
        <dbReference type="Rhea" id="RHEA:24576"/>
        <dbReference type="ChEBI" id="CHEBI:15377"/>
        <dbReference type="ChEBI" id="CHEBI:15378"/>
        <dbReference type="ChEBI" id="CHEBI:33019"/>
        <dbReference type="ChEBI" id="CHEBI:43474"/>
        <dbReference type="EC" id="3.6.1.1"/>
    </reaction>
</comment>
<evidence type="ECO:0000256" key="10">
    <source>
        <dbReference type="ARBA" id="ARBA00040300"/>
    </source>
</evidence>
<evidence type="ECO:0000256" key="8">
    <source>
        <dbReference type="ARBA" id="ARBA00022842"/>
    </source>
</evidence>
<dbReference type="RefSeq" id="XP_064666112.1">
    <property type="nucleotide sequence ID" value="XM_064816076.1"/>
</dbReference>
<sequence>MLPAGATQGHDVTRASSSHQRRQVPTLTLAAPSAPFSAPSTHATSVVMATDTTSSDNESRKSPYSIRRSGRPFTKSYRIYFERTKDHVPVSPFHDIPLYHDKDAGILNMVVEIPRWTNAKLEISRTESLNPISQDTLHGNPRFVKSCFPYKGYIWNYGALPQTWEDPHYKNPDTHAKGDNDPLDACEIGRAVAKPGDVKQVKALGILGLIDSGETDWKVIVIDVHDPLAEKLHSLDDVDKHLPGLLDATRDWFRVYMVPDGYPPNEYAFDGKFRDADYANRIIDECEAAWKKLVRGKAKHGDISLVNTTLSGTPGKTDPDTIDLPPDEELPPAPIEQDLEEWFFVDRDSLDTTEASLASSSLNIVLNTV</sequence>
<feature type="region of interest" description="Disordered" evidence="12">
    <location>
        <begin position="48"/>
        <end position="69"/>
    </location>
</feature>
<evidence type="ECO:0000256" key="3">
    <source>
        <dbReference type="ARBA" id="ARBA00006220"/>
    </source>
</evidence>
<gene>
    <name evidence="13" type="ORF">N656DRAFT_784051</name>
</gene>
<dbReference type="PANTHER" id="PTHR10286">
    <property type="entry name" value="INORGANIC PYROPHOSPHATASE"/>
    <property type="match status" value="1"/>
</dbReference>
<dbReference type="Proteomes" id="UP001302812">
    <property type="component" value="Unassembled WGS sequence"/>
</dbReference>
<evidence type="ECO:0000256" key="9">
    <source>
        <dbReference type="ARBA" id="ARBA00032535"/>
    </source>
</evidence>
<evidence type="ECO:0000256" key="12">
    <source>
        <dbReference type="SAM" id="MobiDB-lite"/>
    </source>
</evidence>
<dbReference type="Gene3D" id="3.90.80.10">
    <property type="entry name" value="Inorganic pyrophosphatase"/>
    <property type="match status" value="1"/>
</dbReference>
<name>A0AAN6QE31_9PEZI</name>
<protein>
    <recommendedName>
        <fullName evidence="10">Inorganic pyrophosphatase</fullName>
        <ecNumber evidence="4">3.6.1.1</ecNumber>
    </recommendedName>
    <alternativeName>
        <fullName evidence="9">Pyrophosphate phospho-hydrolase</fullName>
    </alternativeName>
</protein>
<evidence type="ECO:0000256" key="5">
    <source>
        <dbReference type="ARBA" id="ARBA00022490"/>
    </source>
</evidence>
<comment type="subcellular location">
    <subcellularLocation>
        <location evidence="2">Cytoplasm</location>
    </subcellularLocation>
</comment>
<dbReference type="EMBL" id="MU853362">
    <property type="protein sequence ID" value="KAK4108542.1"/>
    <property type="molecule type" value="Genomic_DNA"/>
</dbReference>
<comment type="similarity">
    <text evidence="3">Belongs to the PPase family.</text>
</comment>